<dbReference type="AlphaFoldDB" id="A0A4T0X2U2"/>
<sequence length="828" mass="95334">MIVLLDNVIHSYEDPILLFCHYAMYVSRQIKSFQLLSTESQSIEQFLTSFHADGDYLTGKLGPKSLRNLIWRNNRYGPAFCANNERIMSITSKDMILKNLNDDSDNRIVPLFNNGTEKTTFLKIWQVILSAQQHFKLPHEIVIDPIKSLSRVLKSALKYCRRSTTPKNFEFQWIFNYFIMNETQRNDIQKLINSLIKNRIMLPMVPILTVIADYHRTLLNFRSSKFLKESVPISDFARFCILVRHQIFSKLKDSRRNLVIFWHGVWNEWSKLSDDERRKRMIGSSGVYRSWADQDELKLFVPSSEDSDSDFDWFTTDINPSLYGTPQENGLELIQESDAECLSSLDIVYPTQRQVLCHSADSTIMDKNEQSISSSADSILDSSYNKVSSWADDFVKTNVTNVSTSDDTKKLKSHSNSENVSPKRRFSVYNSLTDTIPTSTHEEIYKDFNDSFVHVDQKQRSVSESTKINETDATYTTSVMEKKIKSIDTSPTSNHPQDDCMFLNTFNISKLEENLLSVESLPTAAEFEALKRPGILTAILDEPSSVTSSALNSDIEDLHTQLWHPVDMRDETIPERIQMFEKLSGSSSKPRTFKHGSTLEIDPTKERETVSLKRTLKPFVKRSTNSKVMELKEFIETQPELITLKSLKDFGTETKEPKKNGFVKKGKSISEIFSALLDDNMRDLSVSAEYRNKIVRPQDLYNRIKIDTDKPWDLLSTKTKQKYYDAFLRKYDSILNKPESFTLDIVDLLEIVRVCVDFEDVHHKIVQYAVNLVENDEEVENSESDDCLSNTLMNLKTLNRGSLTSLQSFRRSPISISSIDSIRSLSPR</sequence>
<dbReference type="OrthoDB" id="3995357at2759"/>
<gene>
    <name evidence="1" type="ORF">CANINC_001745</name>
</gene>
<evidence type="ECO:0000313" key="1">
    <source>
        <dbReference type="EMBL" id="TID29626.1"/>
    </source>
</evidence>
<dbReference type="Proteomes" id="UP000307173">
    <property type="component" value="Unassembled WGS sequence"/>
</dbReference>
<dbReference type="EMBL" id="SELW01000280">
    <property type="protein sequence ID" value="TID29626.1"/>
    <property type="molecule type" value="Genomic_DNA"/>
</dbReference>
<evidence type="ECO:0000313" key="2">
    <source>
        <dbReference type="Proteomes" id="UP000307173"/>
    </source>
</evidence>
<name>A0A4T0X2U2_9ASCO</name>
<keyword evidence="2" id="KW-1185">Reference proteome</keyword>
<comment type="caution">
    <text evidence="1">The sequence shown here is derived from an EMBL/GenBank/DDBJ whole genome shotgun (WGS) entry which is preliminary data.</text>
</comment>
<protein>
    <submittedName>
        <fullName evidence="1">Uncharacterized protein</fullName>
    </submittedName>
</protein>
<reference evidence="1 2" key="1">
    <citation type="journal article" date="2019" name="Front. Genet.">
        <title>Whole-Genome Sequencing of the Opportunistic Yeast Pathogen Candida inconspicua Uncovers Its Hybrid Origin.</title>
        <authorList>
            <person name="Mixao V."/>
            <person name="Hansen A.P."/>
            <person name="Saus E."/>
            <person name="Boekhout T."/>
            <person name="Lass-Florl C."/>
            <person name="Gabaldon T."/>
        </authorList>
    </citation>
    <scope>NUCLEOTIDE SEQUENCE [LARGE SCALE GENOMIC DNA]</scope>
    <source>
        <strain evidence="1 2">CBS 180</strain>
    </source>
</reference>
<proteinExistence type="predicted"/>
<organism evidence="1 2">
    <name type="scientific">Pichia inconspicua</name>
    <dbReference type="NCBI Taxonomy" id="52247"/>
    <lineage>
        <taxon>Eukaryota</taxon>
        <taxon>Fungi</taxon>
        <taxon>Dikarya</taxon>
        <taxon>Ascomycota</taxon>
        <taxon>Saccharomycotina</taxon>
        <taxon>Pichiomycetes</taxon>
        <taxon>Pichiales</taxon>
        <taxon>Pichiaceae</taxon>
        <taxon>Pichia</taxon>
    </lineage>
</organism>
<accession>A0A4T0X2U2</accession>